<proteinExistence type="predicted"/>
<evidence type="ECO:0000313" key="1">
    <source>
        <dbReference type="EMBL" id="EAX86989.1"/>
    </source>
</evidence>
<dbReference type="EMBL" id="DS114532">
    <property type="protein sequence ID" value="EAX86989.1"/>
    <property type="molecule type" value="Genomic_DNA"/>
</dbReference>
<dbReference type="Proteomes" id="UP000001542">
    <property type="component" value="Unassembled WGS sequence"/>
</dbReference>
<evidence type="ECO:0000313" key="2">
    <source>
        <dbReference type="Proteomes" id="UP000001542"/>
    </source>
</evidence>
<dbReference type="AlphaFoldDB" id="A2G773"/>
<protein>
    <submittedName>
        <fullName evidence="1">Uncharacterized protein</fullName>
    </submittedName>
</protein>
<reference evidence="1" key="1">
    <citation type="submission" date="2006-10" db="EMBL/GenBank/DDBJ databases">
        <authorList>
            <person name="Amadeo P."/>
            <person name="Zhao Q."/>
            <person name="Wortman J."/>
            <person name="Fraser-Liggett C."/>
            <person name="Carlton J."/>
        </authorList>
    </citation>
    <scope>NUCLEOTIDE SEQUENCE</scope>
    <source>
        <strain evidence="1">G3</strain>
    </source>
</reference>
<reference evidence="1" key="2">
    <citation type="journal article" date="2007" name="Science">
        <title>Draft genome sequence of the sexually transmitted pathogen Trichomonas vaginalis.</title>
        <authorList>
            <person name="Carlton J.M."/>
            <person name="Hirt R.P."/>
            <person name="Silva J.C."/>
            <person name="Delcher A.L."/>
            <person name="Schatz M."/>
            <person name="Zhao Q."/>
            <person name="Wortman J.R."/>
            <person name="Bidwell S.L."/>
            <person name="Alsmark U.C.M."/>
            <person name="Besteiro S."/>
            <person name="Sicheritz-Ponten T."/>
            <person name="Noel C.J."/>
            <person name="Dacks J.B."/>
            <person name="Foster P.G."/>
            <person name="Simillion C."/>
            <person name="Van de Peer Y."/>
            <person name="Miranda-Saavedra D."/>
            <person name="Barton G.J."/>
            <person name="Westrop G.D."/>
            <person name="Mueller S."/>
            <person name="Dessi D."/>
            <person name="Fiori P.L."/>
            <person name="Ren Q."/>
            <person name="Paulsen I."/>
            <person name="Zhang H."/>
            <person name="Bastida-Corcuera F.D."/>
            <person name="Simoes-Barbosa A."/>
            <person name="Brown M.T."/>
            <person name="Hayes R.D."/>
            <person name="Mukherjee M."/>
            <person name="Okumura C.Y."/>
            <person name="Schneider R."/>
            <person name="Smith A.J."/>
            <person name="Vanacova S."/>
            <person name="Villalvazo M."/>
            <person name="Haas B.J."/>
            <person name="Pertea M."/>
            <person name="Feldblyum T.V."/>
            <person name="Utterback T.R."/>
            <person name="Shu C.L."/>
            <person name="Osoegawa K."/>
            <person name="de Jong P.J."/>
            <person name="Hrdy I."/>
            <person name="Horvathova L."/>
            <person name="Zubacova Z."/>
            <person name="Dolezal P."/>
            <person name="Malik S.B."/>
            <person name="Logsdon J.M. Jr."/>
            <person name="Henze K."/>
            <person name="Gupta A."/>
            <person name="Wang C.C."/>
            <person name="Dunne R.L."/>
            <person name="Upcroft J.A."/>
            <person name="Upcroft P."/>
            <person name="White O."/>
            <person name="Salzberg S.L."/>
            <person name="Tang P."/>
            <person name="Chiu C.-H."/>
            <person name="Lee Y.-S."/>
            <person name="Embley T.M."/>
            <person name="Coombs G.H."/>
            <person name="Mottram J.C."/>
            <person name="Tachezy J."/>
            <person name="Fraser-Liggett C.M."/>
            <person name="Johnson P.J."/>
        </authorList>
    </citation>
    <scope>NUCLEOTIDE SEQUENCE [LARGE SCALE GENOMIC DNA]</scope>
    <source>
        <strain evidence="1">G3</strain>
    </source>
</reference>
<accession>A2G773</accession>
<sequence length="102" mass="11661">MTFSVEKCNFIQNKCGRSIFRLFQQVTFGECYLVGNTKDKEFYSNTATLYRSFYDGNTTKVTINTPIVSIPKSRTVALRASVHHLVVLTLYETGNVYFTTQP</sequence>
<gene>
    <name evidence="1" type="ORF">TVAG_258580</name>
</gene>
<name>A2G773_TRIV3</name>
<keyword evidence="2" id="KW-1185">Reference proteome</keyword>
<dbReference type="InParanoid" id="A2G773"/>
<organism evidence="1 2">
    <name type="scientific">Trichomonas vaginalis (strain ATCC PRA-98 / G3)</name>
    <dbReference type="NCBI Taxonomy" id="412133"/>
    <lineage>
        <taxon>Eukaryota</taxon>
        <taxon>Metamonada</taxon>
        <taxon>Parabasalia</taxon>
        <taxon>Trichomonadida</taxon>
        <taxon>Trichomonadidae</taxon>
        <taxon>Trichomonas</taxon>
    </lineage>
</organism>
<dbReference type="VEuPathDB" id="TrichDB:TVAG_258580"/>